<feature type="compositionally biased region" description="Low complexity" evidence="1">
    <location>
        <begin position="24"/>
        <end position="38"/>
    </location>
</feature>
<name>A0ABP6RBX3_9MICC</name>
<keyword evidence="2" id="KW-1133">Transmembrane helix</keyword>
<evidence type="ECO:0000256" key="2">
    <source>
        <dbReference type="SAM" id="Phobius"/>
    </source>
</evidence>
<feature type="transmembrane region" description="Helical" evidence="2">
    <location>
        <begin position="107"/>
        <end position="128"/>
    </location>
</feature>
<protein>
    <submittedName>
        <fullName evidence="3">Uncharacterized protein</fullName>
    </submittedName>
</protein>
<accession>A0ABP6RBX3</accession>
<dbReference type="EMBL" id="BAAAYG010000002">
    <property type="protein sequence ID" value="GAA3280388.1"/>
    <property type="molecule type" value="Genomic_DNA"/>
</dbReference>
<feature type="transmembrane region" description="Helical" evidence="2">
    <location>
        <begin position="140"/>
        <end position="163"/>
    </location>
</feature>
<dbReference type="Proteomes" id="UP001501736">
    <property type="component" value="Unassembled WGS sequence"/>
</dbReference>
<gene>
    <name evidence="3" type="ORF">GCM10020260_04600</name>
</gene>
<feature type="transmembrane region" description="Helical" evidence="2">
    <location>
        <begin position="184"/>
        <end position="202"/>
    </location>
</feature>
<evidence type="ECO:0000256" key="1">
    <source>
        <dbReference type="SAM" id="MobiDB-lite"/>
    </source>
</evidence>
<feature type="region of interest" description="Disordered" evidence="1">
    <location>
        <begin position="1"/>
        <end position="38"/>
    </location>
</feature>
<feature type="transmembrane region" description="Helical" evidence="2">
    <location>
        <begin position="73"/>
        <end position="95"/>
    </location>
</feature>
<evidence type="ECO:0000313" key="4">
    <source>
        <dbReference type="Proteomes" id="UP001501736"/>
    </source>
</evidence>
<organism evidence="3 4">
    <name type="scientific">Nesterenkonia halobia</name>
    <dbReference type="NCBI Taxonomy" id="37922"/>
    <lineage>
        <taxon>Bacteria</taxon>
        <taxon>Bacillati</taxon>
        <taxon>Actinomycetota</taxon>
        <taxon>Actinomycetes</taxon>
        <taxon>Micrococcales</taxon>
        <taxon>Micrococcaceae</taxon>
        <taxon>Nesterenkonia</taxon>
    </lineage>
</organism>
<keyword evidence="4" id="KW-1185">Reference proteome</keyword>
<keyword evidence="2" id="KW-0472">Membrane</keyword>
<reference evidence="4" key="1">
    <citation type="journal article" date="2019" name="Int. J. Syst. Evol. Microbiol.">
        <title>The Global Catalogue of Microorganisms (GCM) 10K type strain sequencing project: providing services to taxonomists for standard genome sequencing and annotation.</title>
        <authorList>
            <consortium name="The Broad Institute Genomics Platform"/>
            <consortium name="The Broad Institute Genome Sequencing Center for Infectious Disease"/>
            <person name="Wu L."/>
            <person name="Ma J."/>
        </authorList>
    </citation>
    <scope>NUCLEOTIDE SEQUENCE [LARGE SCALE GENOMIC DNA]</scope>
    <source>
        <strain evidence="4">JCM 11483</strain>
    </source>
</reference>
<sequence>MLDTDRTDQTRTPVPEETPDGDDGAALAAAPAAAPEPMPGARRTVAVVVVEVLGALALAWSTAALLSDHGARITLGGAITAALLAAAGAVVVGLGPRILRGLAERPAPLIVAILLAGAVIALPVLVLPQVLATLAPGAPMLVSILVVLAAWGVGYAVLTTGAADPLLDDHALRERRRALRRRTLAIAVVPMLIILAGGAWWVQNWLAEQNPFGG</sequence>
<evidence type="ECO:0000313" key="3">
    <source>
        <dbReference type="EMBL" id="GAA3280388.1"/>
    </source>
</evidence>
<proteinExistence type="predicted"/>
<dbReference type="RefSeq" id="WP_344717718.1">
    <property type="nucleotide sequence ID" value="NZ_BAAAYG010000002.1"/>
</dbReference>
<keyword evidence="2" id="KW-0812">Transmembrane</keyword>
<feature type="transmembrane region" description="Helical" evidence="2">
    <location>
        <begin position="45"/>
        <end position="67"/>
    </location>
</feature>
<comment type="caution">
    <text evidence="3">The sequence shown here is derived from an EMBL/GenBank/DDBJ whole genome shotgun (WGS) entry which is preliminary data.</text>
</comment>